<proteinExistence type="predicted"/>
<accession>A0ABS9TA82</accession>
<evidence type="ECO:0000313" key="3">
    <source>
        <dbReference type="Proteomes" id="UP001299970"/>
    </source>
</evidence>
<keyword evidence="1" id="KW-0812">Transmembrane</keyword>
<dbReference type="InterPro" id="IPR052712">
    <property type="entry name" value="Acid_resist_chaperone_HdeD"/>
</dbReference>
<feature type="transmembrane region" description="Helical" evidence="1">
    <location>
        <begin position="98"/>
        <end position="117"/>
    </location>
</feature>
<feature type="transmembrane region" description="Helical" evidence="1">
    <location>
        <begin position="156"/>
        <end position="178"/>
    </location>
</feature>
<keyword evidence="3" id="KW-1185">Reference proteome</keyword>
<dbReference type="PANTHER" id="PTHR34989:SF1">
    <property type="entry name" value="PROTEIN HDED"/>
    <property type="match status" value="1"/>
</dbReference>
<feature type="transmembrane region" description="Helical" evidence="1">
    <location>
        <begin position="40"/>
        <end position="60"/>
    </location>
</feature>
<keyword evidence="1" id="KW-0472">Membrane</keyword>
<feature type="transmembrane region" description="Helical" evidence="1">
    <location>
        <begin position="129"/>
        <end position="150"/>
    </location>
</feature>
<organism evidence="2 3">
    <name type="scientific">Pseudonocardia alaniniphila</name>
    <dbReference type="NCBI Taxonomy" id="75291"/>
    <lineage>
        <taxon>Bacteria</taxon>
        <taxon>Bacillati</taxon>
        <taxon>Actinomycetota</taxon>
        <taxon>Actinomycetes</taxon>
        <taxon>Pseudonocardiales</taxon>
        <taxon>Pseudonocardiaceae</taxon>
        <taxon>Pseudonocardia</taxon>
    </lineage>
</organism>
<evidence type="ECO:0000313" key="2">
    <source>
        <dbReference type="EMBL" id="MCH6165422.1"/>
    </source>
</evidence>
<reference evidence="2 3" key="1">
    <citation type="submission" date="2022-03" db="EMBL/GenBank/DDBJ databases">
        <title>Pseudonocardia alaer sp. nov., a novel actinomycete isolated from reed forest soil.</title>
        <authorList>
            <person name="Wang L."/>
        </authorList>
    </citation>
    <scope>NUCLEOTIDE SEQUENCE [LARGE SCALE GENOMIC DNA]</scope>
    <source>
        <strain evidence="2 3">Y-16303</strain>
    </source>
</reference>
<dbReference type="PANTHER" id="PTHR34989">
    <property type="entry name" value="PROTEIN HDED"/>
    <property type="match status" value="1"/>
</dbReference>
<evidence type="ECO:0000256" key="1">
    <source>
        <dbReference type="SAM" id="Phobius"/>
    </source>
</evidence>
<name>A0ABS9TA82_9PSEU</name>
<keyword evidence="1" id="KW-1133">Transmembrane helix</keyword>
<dbReference type="InterPro" id="IPR005325">
    <property type="entry name" value="DUF308_memb"/>
</dbReference>
<dbReference type="RefSeq" id="WP_241035460.1">
    <property type="nucleotide sequence ID" value="NZ_BAAAJF010000032.1"/>
</dbReference>
<gene>
    <name evidence="2" type="ORF">MMF94_06995</name>
</gene>
<protein>
    <submittedName>
        <fullName evidence="2">HdeD family acid-resistance protein</fullName>
    </submittedName>
</protein>
<comment type="caution">
    <text evidence="2">The sequence shown here is derived from an EMBL/GenBank/DDBJ whole genome shotgun (WGS) entry which is preliminary data.</text>
</comment>
<sequence>MTTYEPQAAALRGVWWLVLIRGILAILFGLFALFSPGTALLVLVFVFGAYAIIDGITALVAGLRHRKEESHWGWQVFQGVISVIAGIIAFVWPGVTVLAILFVIAFWSIVSGVGQIVESFTMRKRGLSSWGWTLAGGIVSVLFGIVLLVWPGAGLITLLWLVGVFALVFGVIFVVWALRLRKLPAAGDRTGSQQTTPTE</sequence>
<feature type="transmembrane region" description="Helical" evidence="1">
    <location>
        <begin position="14"/>
        <end position="34"/>
    </location>
</feature>
<feature type="transmembrane region" description="Helical" evidence="1">
    <location>
        <begin position="72"/>
        <end position="92"/>
    </location>
</feature>
<dbReference type="Pfam" id="PF03729">
    <property type="entry name" value="DUF308"/>
    <property type="match status" value="2"/>
</dbReference>
<dbReference type="EMBL" id="JAKXMK010000006">
    <property type="protein sequence ID" value="MCH6165422.1"/>
    <property type="molecule type" value="Genomic_DNA"/>
</dbReference>
<dbReference type="Proteomes" id="UP001299970">
    <property type="component" value="Unassembled WGS sequence"/>
</dbReference>